<organism evidence="2 3">
    <name type="scientific">Gordonia phage Tiamoceli</name>
    <dbReference type="NCBI Taxonomy" id="2510508"/>
    <lineage>
        <taxon>Viruses</taxon>
        <taxon>Duplodnaviria</taxon>
        <taxon>Heunggongvirae</taxon>
        <taxon>Uroviricota</taxon>
        <taxon>Caudoviricetes</taxon>
        <taxon>Stackebrandtviridae</taxon>
        <taxon>Schenleyvirinae</taxon>
        <taxon>Dexdertvirus</taxon>
        <taxon>Dexdertvirus tiamoceli</taxon>
    </lineage>
</organism>
<evidence type="ECO:0000313" key="2">
    <source>
        <dbReference type="EMBL" id="QAY16816.1"/>
    </source>
</evidence>
<protein>
    <submittedName>
        <fullName evidence="2">DnaQ-like DNA polymerase III subunit</fullName>
    </submittedName>
</protein>
<gene>
    <name evidence="2" type="primary">72</name>
    <name evidence="2" type="ORF">SEA_TIAMOCELI_72</name>
</gene>
<dbReference type="Pfam" id="PF00929">
    <property type="entry name" value="RNase_T"/>
    <property type="match status" value="1"/>
</dbReference>
<accession>A0A411CSI4</accession>
<keyword evidence="3" id="KW-1185">Reference proteome</keyword>
<dbReference type="CDD" id="cd06127">
    <property type="entry name" value="DEDDh"/>
    <property type="match status" value="1"/>
</dbReference>
<dbReference type="InterPro" id="IPR012337">
    <property type="entry name" value="RNaseH-like_sf"/>
</dbReference>
<dbReference type="SUPFAM" id="SSF53098">
    <property type="entry name" value="Ribonuclease H-like"/>
    <property type="match status" value="1"/>
</dbReference>
<dbReference type="GeneID" id="63026029"/>
<proteinExistence type="predicted"/>
<dbReference type="InterPro" id="IPR013520">
    <property type="entry name" value="Ribonucl_H"/>
</dbReference>
<dbReference type="GO" id="GO:0003676">
    <property type="term" value="F:nucleic acid binding"/>
    <property type="evidence" value="ECO:0007669"/>
    <property type="project" value="InterPro"/>
</dbReference>
<reference evidence="2 3" key="1">
    <citation type="submission" date="2019-01" db="EMBL/GenBank/DDBJ databases">
        <authorList>
            <person name="Correa-Alfonzo M.C."/>
            <person name="Gonzalez-Espada L.V."/>
            <person name="Jaramillo-Canas A.J."/>
            <person name="Delgado-Cruz A.S."/>
            <person name="Delgado-Hernandez N.A."/>
            <person name="Diaz-Garcia L."/>
            <person name="Fernandez-Martinez M."/>
            <person name="Vazquez E."/>
            <person name="Rubin M.R."/>
            <person name="Garlena R.A."/>
            <person name="Russell D.A."/>
            <person name="Pope W.H."/>
            <person name="Jacobs-Sera D."/>
            <person name="Hatfull G.F."/>
        </authorList>
    </citation>
    <scope>NUCLEOTIDE SEQUENCE [LARGE SCALE GENOMIC DNA]</scope>
</reference>
<dbReference type="SMART" id="SM00479">
    <property type="entry name" value="EXOIII"/>
    <property type="match status" value="1"/>
</dbReference>
<dbReference type="NCBIfam" id="NF005927">
    <property type="entry name" value="PRK07942.1"/>
    <property type="match status" value="1"/>
</dbReference>
<dbReference type="KEGG" id="vg:63026029"/>
<sequence>MGGGTMSLADYPLAAFDIESTGPDPLTDRIVTATILEIHPTRGVEVHEWLLDPGIEISEGATKVHGISTEHARDHGRDYSGGLLEIAGELDRLWAAGYLVAVMNAPFDLTMIDRESQRVFGMPGRRVGSLIDPLVVDKHLDRYRKGGRTLTDLAKHYGVEQGEAHTSAGDCYTVARIAYKLVRSPKLAEVDDAETLQQLQRSWRAEQQDSLRAFWQGRGDERWRTVSSDWPVIA</sequence>
<dbReference type="RefSeq" id="YP_010001534.1">
    <property type="nucleotide sequence ID" value="NC_053211.1"/>
</dbReference>
<dbReference type="Proteomes" id="UP000289665">
    <property type="component" value="Segment"/>
</dbReference>
<dbReference type="Gene3D" id="3.30.420.10">
    <property type="entry name" value="Ribonuclease H-like superfamily/Ribonuclease H"/>
    <property type="match status" value="1"/>
</dbReference>
<dbReference type="EMBL" id="MK433264">
    <property type="protein sequence ID" value="QAY16816.1"/>
    <property type="molecule type" value="Genomic_DNA"/>
</dbReference>
<feature type="domain" description="Exonuclease" evidence="1">
    <location>
        <begin position="12"/>
        <end position="187"/>
    </location>
</feature>
<dbReference type="InterPro" id="IPR036397">
    <property type="entry name" value="RNaseH_sf"/>
</dbReference>
<name>A0A411CSI4_9CAUD</name>
<evidence type="ECO:0000313" key="3">
    <source>
        <dbReference type="Proteomes" id="UP000289665"/>
    </source>
</evidence>
<evidence type="ECO:0000259" key="1">
    <source>
        <dbReference type="SMART" id="SM00479"/>
    </source>
</evidence>